<evidence type="ECO:0000313" key="1">
    <source>
        <dbReference type="EMBL" id="KAK4022509.1"/>
    </source>
</evidence>
<comment type="caution">
    <text evidence="1">The sequence shown here is derived from an EMBL/GenBank/DDBJ whole genome shotgun (WGS) entry which is preliminary data.</text>
</comment>
<keyword evidence="2" id="KW-1185">Reference proteome</keyword>
<accession>A0ABR0ABV5</accession>
<dbReference type="Proteomes" id="UP001234178">
    <property type="component" value="Unassembled WGS sequence"/>
</dbReference>
<organism evidence="1 2">
    <name type="scientific">Daphnia magna</name>
    <dbReference type="NCBI Taxonomy" id="35525"/>
    <lineage>
        <taxon>Eukaryota</taxon>
        <taxon>Metazoa</taxon>
        <taxon>Ecdysozoa</taxon>
        <taxon>Arthropoda</taxon>
        <taxon>Crustacea</taxon>
        <taxon>Branchiopoda</taxon>
        <taxon>Diplostraca</taxon>
        <taxon>Cladocera</taxon>
        <taxon>Anomopoda</taxon>
        <taxon>Daphniidae</taxon>
        <taxon>Daphnia</taxon>
    </lineage>
</organism>
<protein>
    <submittedName>
        <fullName evidence="1">Uncharacterized protein</fullName>
    </submittedName>
</protein>
<dbReference type="EMBL" id="JAOYFB010000037">
    <property type="protein sequence ID" value="KAK4022509.1"/>
    <property type="molecule type" value="Genomic_DNA"/>
</dbReference>
<gene>
    <name evidence="1" type="ORF">OUZ56_007974</name>
</gene>
<proteinExistence type="predicted"/>
<reference evidence="1 2" key="1">
    <citation type="journal article" date="2023" name="Nucleic Acids Res.">
        <title>The hologenome of Daphnia magna reveals possible DNA methylation and microbiome-mediated evolution of the host genome.</title>
        <authorList>
            <person name="Chaturvedi A."/>
            <person name="Li X."/>
            <person name="Dhandapani V."/>
            <person name="Marshall H."/>
            <person name="Kissane S."/>
            <person name="Cuenca-Cambronero M."/>
            <person name="Asole G."/>
            <person name="Calvet F."/>
            <person name="Ruiz-Romero M."/>
            <person name="Marangio P."/>
            <person name="Guigo R."/>
            <person name="Rago D."/>
            <person name="Mirbahai L."/>
            <person name="Eastwood N."/>
            <person name="Colbourne J.K."/>
            <person name="Zhou J."/>
            <person name="Mallon E."/>
            <person name="Orsini L."/>
        </authorList>
    </citation>
    <scope>NUCLEOTIDE SEQUENCE [LARGE SCALE GENOMIC DNA]</scope>
    <source>
        <strain evidence="1">LRV0_1</strain>
    </source>
</reference>
<name>A0ABR0ABV5_9CRUS</name>
<sequence length="107" mass="12350">MDDERRKKSSCKRVRVARFFLRLEKREAYENTKKLCCVCVWDWEECQEGGRQKKEGGLSVRATPTLFFVCSFFCCFRVCVIDGKPRVAYGLLASSGALEYITSHHPS</sequence>
<evidence type="ECO:0000313" key="2">
    <source>
        <dbReference type="Proteomes" id="UP001234178"/>
    </source>
</evidence>